<dbReference type="PROSITE" id="PS00455">
    <property type="entry name" value="AMP_BINDING"/>
    <property type="match status" value="1"/>
</dbReference>
<comment type="similarity">
    <text evidence="1">Belongs to the ATP-dependent AMP-binding enzyme family.</text>
</comment>
<dbReference type="InterPro" id="IPR042099">
    <property type="entry name" value="ANL_N_sf"/>
</dbReference>
<dbReference type="InterPro" id="IPR000873">
    <property type="entry name" value="AMP-dep_synth/lig_dom"/>
</dbReference>
<evidence type="ECO:0000256" key="2">
    <source>
        <dbReference type="ARBA" id="ARBA00022598"/>
    </source>
</evidence>
<reference evidence="7" key="1">
    <citation type="submission" date="2023-03" db="EMBL/GenBank/DDBJ databases">
        <title>Massive genome expansion in bonnet fungi (Mycena s.s.) driven by repeated elements and novel gene families across ecological guilds.</title>
        <authorList>
            <consortium name="Lawrence Berkeley National Laboratory"/>
            <person name="Harder C.B."/>
            <person name="Miyauchi S."/>
            <person name="Viragh M."/>
            <person name="Kuo A."/>
            <person name="Thoen E."/>
            <person name="Andreopoulos B."/>
            <person name="Lu D."/>
            <person name="Skrede I."/>
            <person name="Drula E."/>
            <person name="Henrissat B."/>
            <person name="Morin E."/>
            <person name="Kohler A."/>
            <person name="Barry K."/>
            <person name="LaButti K."/>
            <person name="Morin E."/>
            <person name="Salamov A."/>
            <person name="Lipzen A."/>
            <person name="Mereny Z."/>
            <person name="Hegedus B."/>
            <person name="Baldrian P."/>
            <person name="Stursova M."/>
            <person name="Weitz H."/>
            <person name="Taylor A."/>
            <person name="Grigoriev I.V."/>
            <person name="Nagy L.G."/>
            <person name="Martin F."/>
            <person name="Kauserud H."/>
        </authorList>
    </citation>
    <scope>NUCLEOTIDE SEQUENCE</scope>
    <source>
        <strain evidence="7">CBHHK182m</strain>
    </source>
</reference>
<evidence type="ECO:0000256" key="4">
    <source>
        <dbReference type="ARBA" id="ARBA00022840"/>
    </source>
</evidence>
<dbReference type="AlphaFoldDB" id="A0AAD7N6Q3"/>
<evidence type="ECO:0000313" key="8">
    <source>
        <dbReference type="Proteomes" id="UP001215598"/>
    </source>
</evidence>
<comment type="catalytic activity">
    <reaction evidence="5">
        <text>a long-chain fatty acid + ATP + CoA = a long-chain fatty acyl-CoA + AMP + diphosphate</text>
        <dbReference type="Rhea" id="RHEA:15421"/>
        <dbReference type="ChEBI" id="CHEBI:30616"/>
        <dbReference type="ChEBI" id="CHEBI:33019"/>
        <dbReference type="ChEBI" id="CHEBI:57287"/>
        <dbReference type="ChEBI" id="CHEBI:57560"/>
        <dbReference type="ChEBI" id="CHEBI:83139"/>
        <dbReference type="ChEBI" id="CHEBI:456215"/>
        <dbReference type="EC" id="6.2.1.3"/>
    </reaction>
</comment>
<accession>A0AAD7N6Q3</accession>
<dbReference type="GO" id="GO:0005886">
    <property type="term" value="C:plasma membrane"/>
    <property type="evidence" value="ECO:0007669"/>
    <property type="project" value="TreeGrafter"/>
</dbReference>
<evidence type="ECO:0000256" key="1">
    <source>
        <dbReference type="ARBA" id="ARBA00006432"/>
    </source>
</evidence>
<evidence type="ECO:0000256" key="3">
    <source>
        <dbReference type="ARBA" id="ARBA00022741"/>
    </source>
</evidence>
<protein>
    <recommendedName>
        <fullName evidence="6">AMP-dependent synthetase/ligase domain-containing protein</fullName>
    </recommendedName>
</protein>
<dbReference type="GO" id="GO:0004467">
    <property type="term" value="F:long-chain fatty acid-CoA ligase activity"/>
    <property type="evidence" value="ECO:0007669"/>
    <property type="project" value="UniProtKB-EC"/>
</dbReference>
<evidence type="ECO:0000313" key="7">
    <source>
        <dbReference type="EMBL" id="KAJ7748053.1"/>
    </source>
</evidence>
<feature type="domain" description="AMP-dependent synthetase/ligase" evidence="6">
    <location>
        <begin position="547"/>
        <end position="922"/>
    </location>
</feature>
<dbReference type="GO" id="GO:0035336">
    <property type="term" value="P:long-chain fatty-acyl-CoA metabolic process"/>
    <property type="evidence" value="ECO:0007669"/>
    <property type="project" value="TreeGrafter"/>
</dbReference>
<dbReference type="InterPro" id="IPR020845">
    <property type="entry name" value="AMP-binding_CS"/>
</dbReference>
<keyword evidence="8" id="KW-1185">Reference proteome</keyword>
<dbReference type="GO" id="GO:0005811">
    <property type="term" value="C:lipid droplet"/>
    <property type="evidence" value="ECO:0007669"/>
    <property type="project" value="TreeGrafter"/>
</dbReference>
<organism evidence="7 8">
    <name type="scientific">Mycena metata</name>
    <dbReference type="NCBI Taxonomy" id="1033252"/>
    <lineage>
        <taxon>Eukaryota</taxon>
        <taxon>Fungi</taxon>
        <taxon>Dikarya</taxon>
        <taxon>Basidiomycota</taxon>
        <taxon>Agaricomycotina</taxon>
        <taxon>Agaricomycetes</taxon>
        <taxon>Agaricomycetidae</taxon>
        <taxon>Agaricales</taxon>
        <taxon>Marasmiineae</taxon>
        <taxon>Mycenaceae</taxon>
        <taxon>Mycena</taxon>
    </lineage>
</organism>
<keyword evidence="3" id="KW-0547">Nucleotide-binding</keyword>
<keyword evidence="2" id="KW-0436">Ligase</keyword>
<dbReference type="Gene3D" id="3.40.50.12780">
    <property type="entry name" value="N-terminal domain of ligase-like"/>
    <property type="match status" value="1"/>
</dbReference>
<name>A0AAD7N6Q3_9AGAR</name>
<dbReference type="GO" id="GO:0005783">
    <property type="term" value="C:endoplasmic reticulum"/>
    <property type="evidence" value="ECO:0007669"/>
    <property type="project" value="TreeGrafter"/>
</dbReference>
<evidence type="ECO:0000259" key="6">
    <source>
        <dbReference type="Pfam" id="PF00501"/>
    </source>
</evidence>
<dbReference type="EMBL" id="JARKIB010000074">
    <property type="protein sequence ID" value="KAJ7748053.1"/>
    <property type="molecule type" value="Genomic_DNA"/>
</dbReference>
<dbReference type="PANTHER" id="PTHR43272:SF83">
    <property type="entry name" value="ACYL-COA SYNTHETASE LONG-CHAIN, ISOFORM J"/>
    <property type="match status" value="1"/>
</dbReference>
<gene>
    <name evidence="7" type="ORF">B0H16DRAFT_1888531</name>
</gene>
<keyword evidence="4" id="KW-0067">ATP-binding</keyword>
<sequence length="1103" mass="118482">MTSVGAACKTNKPGYYGKGSVEVSKPTNDIDGPTRRLAISADKLVTQPFAGIDTVYDVLQYVAKTHGTRDALGWRDIVDVHEEAKEVTKTVDGKEVKEIKKWKYFQLSGYKYITYVQLKDQVDEIARGLVDLGLTTDDVCNIYAATRWVSLFGSFASCPGCCAPTVGARLWRPVSAAPFPPSLFLSPSLPFFCFIFLLGYPACVRAQPFGFLPGQTSAPWSESVYGYVYVHNPAQLRPSRALHGTVLRVDGAYSFLLPPSCCISAGRGVHAYAAPTGPGAACTSTAYAFARPGSAPALVGAVYRPGCFPNHPLFGRSATFSSSSLPPFASLGGRCACAEVLLACRPRPCPCRVRLPRLLLLASIGSIGPLGLASAGCVIALFFAGIWGNVECGVWGLGSGVWGQWHARGRCSFAALGRYSYSPGYDTQAADLFFFNLFHLLILAGRSAFVLVRSMSGVALTRVRRFSCSAFFASRSGWDELFLRRERLGRASQYCVPQLASVGRRAAGARARSILVRARGVGTPSRGVWDVGRRLGRTAHVLRSALARVNWQLLAHACGSISTTIATAYDTLGPAGLTHSLNEPSCAALFTNAELLPTLLAVLPNTPTVKYIVFDGEPKPKLLEQIAAVRGDIKVLSIEELRKRGKVATVEAGVLEARRPKPETVSCIMYTSGSTGAPKGVVITHANLVASVGAVYTLLGHHLTPDDAYLAYLPLAHILEYIVELCMLFVGMPTGFGRIKTLTDASVRHCDGDIKEFRPSVMVGVPAVWETIRKGIVGKVQAGGALRSSVFKGAVEAKKRGMPVVGRLADSVVLSGVRAATGGRLRIAMSGGAAISRETQEFLSVALVMLLQGYGMTESCGMCAIMPPECFRFDSVGLPVPSIEIKLRDVPEAGYFSCGRQGATEERGEVCIRGPSVISGYYKRPDLNADETIFAGDGWMRTGDVGKWNEDGTLSLIDRIKNLVKLAGGEYIALEALESTYKSCNYVANICVHATQDAKAPIAIIIPHEQNLRAALKNEDGVDAGAEMHHLCTDPKVAALVLRECNAVGKKSGFKAMETLSAVVLTPDEWTPESGLVTAAQKIQRTAISKKFDKEIKEAYKNQ</sequence>
<dbReference type="Pfam" id="PF00501">
    <property type="entry name" value="AMP-binding"/>
    <property type="match status" value="1"/>
</dbReference>
<dbReference type="PANTHER" id="PTHR43272">
    <property type="entry name" value="LONG-CHAIN-FATTY-ACID--COA LIGASE"/>
    <property type="match status" value="1"/>
</dbReference>
<comment type="caution">
    <text evidence="7">The sequence shown here is derived from an EMBL/GenBank/DDBJ whole genome shotgun (WGS) entry which is preliminary data.</text>
</comment>
<proteinExistence type="inferred from homology"/>
<dbReference type="SUPFAM" id="SSF56801">
    <property type="entry name" value="Acetyl-CoA synthetase-like"/>
    <property type="match status" value="2"/>
</dbReference>
<dbReference type="GO" id="GO:0005524">
    <property type="term" value="F:ATP binding"/>
    <property type="evidence" value="ECO:0007669"/>
    <property type="project" value="UniProtKB-KW"/>
</dbReference>
<dbReference type="Proteomes" id="UP001215598">
    <property type="component" value="Unassembled WGS sequence"/>
</dbReference>
<evidence type="ECO:0000256" key="5">
    <source>
        <dbReference type="ARBA" id="ARBA00036813"/>
    </source>
</evidence>